<dbReference type="RefSeq" id="WP_231319826.1">
    <property type="nucleotide sequence ID" value="NZ_CP088156.1"/>
</dbReference>
<evidence type="ECO:0000256" key="3">
    <source>
        <dbReference type="ARBA" id="ARBA00023002"/>
    </source>
</evidence>
<dbReference type="Pfam" id="PF00255">
    <property type="entry name" value="GSHPx"/>
    <property type="match status" value="1"/>
</dbReference>
<keyword evidence="6" id="KW-1185">Reference proteome</keyword>
<dbReference type="PROSITE" id="PS00460">
    <property type="entry name" value="GLUTATHIONE_PEROXID_1"/>
    <property type="match status" value="1"/>
</dbReference>
<evidence type="ECO:0000256" key="4">
    <source>
        <dbReference type="RuleBase" id="RU000499"/>
    </source>
</evidence>
<dbReference type="Proteomes" id="UP001431010">
    <property type="component" value="Chromosome"/>
</dbReference>
<proteinExistence type="inferred from homology"/>
<name>A0ABY3R9T9_9BRAD</name>
<dbReference type="PRINTS" id="PR01011">
    <property type="entry name" value="GLUTPROXDASE"/>
</dbReference>
<protein>
    <recommendedName>
        <fullName evidence="4">Glutathione peroxidase</fullName>
    </recommendedName>
</protein>
<sequence length="158" mass="17206">MPSIYDFTATSLTGEAVPLKRYEGQVLLIVNTASACGFTPQYRGLEALQRAYAPKGFAVLGFPCNQFGAQEPGTADEIGAFCSSKYDVTFPLFAKIDVNGADAHPLYRFLKGEKTGLLGSAIKWNFTKFLVDRTGHVVSRHAPTTTPEALRKEIEALL</sequence>
<evidence type="ECO:0000313" key="6">
    <source>
        <dbReference type="Proteomes" id="UP001431010"/>
    </source>
</evidence>
<dbReference type="CDD" id="cd00340">
    <property type="entry name" value="GSH_Peroxidase"/>
    <property type="match status" value="1"/>
</dbReference>
<evidence type="ECO:0000256" key="2">
    <source>
        <dbReference type="ARBA" id="ARBA00022559"/>
    </source>
</evidence>
<dbReference type="InterPro" id="IPR029759">
    <property type="entry name" value="GPX_AS"/>
</dbReference>
<keyword evidence="3 4" id="KW-0560">Oxidoreductase</keyword>
<comment type="similarity">
    <text evidence="1 4">Belongs to the glutathione peroxidase family.</text>
</comment>
<dbReference type="Gene3D" id="3.40.30.10">
    <property type="entry name" value="Glutaredoxin"/>
    <property type="match status" value="1"/>
</dbReference>
<dbReference type="PIRSF" id="PIRSF000303">
    <property type="entry name" value="Glutathion_perox"/>
    <property type="match status" value="1"/>
</dbReference>
<dbReference type="EMBL" id="CP088156">
    <property type="protein sequence ID" value="UFZ03812.1"/>
    <property type="molecule type" value="Genomic_DNA"/>
</dbReference>
<evidence type="ECO:0000256" key="1">
    <source>
        <dbReference type="ARBA" id="ARBA00006926"/>
    </source>
</evidence>
<dbReference type="PROSITE" id="PS51355">
    <property type="entry name" value="GLUTATHIONE_PEROXID_3"/>
    <property type="match status" value="1"/>
</dbReference>
<dbReference type="SUPFAM" id="SSF52833">
    <property type="entry name" value="Thioredoxin-like"/>
    <property type="match status" value="1"/>
</dbReference>
<dbReference type="InterPro" id="IPR000889">
    <property type="entry name" value="Glutathione_peroxidase"/>
</dbReference>
<accession>A0ABY3R9T9</accession>
<dbReference type="PROSITE" id="PS00763">
    <property type="entry name" value="GLUTATHIONE_PEROXID_2"/>
    <property type="match status" value="1"/>
</dbReference>
<gene>
    <name evidence="5" type="ORF">LQG66_32190</name>
</gene>
<organism evidence="5 6">
    <name type="scientific">Bradyrhizobium ontarionense</name>
    <dbReference type="NCBI Taxonomy" id="2898149"/>
    <lineage>
        <taxon>Bacteria</taxon>
        <taxon>Pseudomonadati</taxon>
        <taxon>Pseudomonadota</taxon>
        <taxon>Alphaproteobacteria</taxon>
        <taxon>Hyphomicrobiales</taxon>
        <taxon>Nitrobacteraceae</taxon>
        <taxon>Bradyrhizobium</taxon>
    </lineage>
</organism>
<dbReference type="PANTHER" id="PTHR11592:SF78">
    <property type="entry name" value="GLUTATHIONE PEROXIDASE"/>
    <property type="match status" value="1"/>
</dbReference>
<dbReference type="GO" id="GO:0004601">
    <property type="term" value="F:peroxidase activity"/>
    <property type="evidence" value="ECO:0007669"/>
    <property type="project" value="UniProtKB-KW"/>
</dbReference>
<reference evidence="5" key="1">
    <citation type="journal article" date="2024" name="Antonie Van Leeuwenhoek">
        <title>Bradyrhizobium ontarionense sp. nov., a novel bacterial symbiont isolated from Aeschynomene indica (Indian jointvetch), harbours photosynthesis, nitrogen fixation and nitrous oxide (N2O) reductase genes.</title>
        <authorList>
            <person name="Bromfield E.S.P."/>
            <person name="Cloutier S."/>
        </authorList>
    </citation>
    <scope>NUCLEOTIDE SEQUENCE</scope>
    <source>
        <strain evidence="5">A19</strain>
    </source>
</reference>
<keyword evidence="2 4" id="KW-0575">Peroxidase</keyword>
<dbReference type="InterPro" id="IPR029760">
    <property type="entry name" value="GPX_CS"/>
</dbReference>
<evidence type="ECO:0000313" key="5">
    <source>
        <dbReference type="EMBL" id="UFZ03812.1"/>
    </source>
</evidence>
<dbReference type="PANTHER" id="PTHR11592">
    <property type="entry name" value="GLUTATHIONE PEROXIDASE"/>
    <property type="match status" value="1"/>
</dbReference>
<dbReference type="InterPro" id="IPR036249">
    <property type="entry name" value="Thioredoxin-like_sf"/>
</dbReference>